<sequence>MSHDSGPALSPSFRPTPEASTERWRGAVDGVICFSHLRWSFVYQRPQHIMSRMAQRYPVWFVEEPVDFEDELPRLDFRCEAPGLTVVVPRLPASSRLDRRVVEKKLLDLLVTNEHLQHYLLWFYTPMSLHSAPRLAPLATVYDCMDELSAFRGAPASLELAERALLLRSDVVFAGGSSLYESKRRLHRSVHLFPSSVDAKHFRRARDTLVEPDAQRKIPHPKIGFFGVVDERFDTALLGEAATARPDFQFVVIGPVVKIDPDELPRRANIHYLGRQAYADLPAFLAHWDIAMMPFALNASTRYISPTKTPEYLAGGRLVVSTAIRDVVATYGGSDVVKIARSVSDVTPVGSFVQALDDAVAQSKDPRSVAESADRILAGMSWDDTFERMHAVVMQTLNRTADGANHA</sequence>
<evidence type="ECO:0000256" key="1">
    <source>
        <dbReference type="SAM" id="MobiDB-lite"/>
    </source>
</evidence>
<dbReference type="RefSeq" id="WP_087670122.1">
    <property type="nucleotide sequence ID" value="NZ_FCNW02000045.1"/>
</dbReference>
<evidence type="ECO:0000313" key="3">
    <source>
        <dbReference type="Proteomes" id="UP000054977"/>
    </source>
</evidence>
<dbReference type="Gene3D" id="3.40.50.2000">
    <property type="entry name" value="Glycogen Phosphorylase B"/>
    <property type="match status" value="1"/>
</dbReference>
<dbReference type="GO" id="GO:0016757">
    <property type="term" value="F:glycosyltransferase activity"/>
    <property type="evidence" value="ECO:0007669"/>
    <property type="project" value="UniProtKB-KW"/>
</dbReference>
<dbReference type="OrthoDB" id="9816564at2"/>
<feature type="region of interest" description="Disordered" evidence="1">
    <location>
        <begin position="1"/>
        <end position="21"/>
    </location>
</feature>
<evidence type="ECO:0000313" key="2">
    <source>
        <dbReference type="EMBL" id="SAL60514.1"/>
    </source>
</evidence>
<dbReference type="EC" id="2.4.-.-" evidence="2"/>
<organism evidence="2 3">
    <name type="scientific">Caballeronia humi</name>
    <dbReference type="NCBI Taxonomy" id="326474"/>
    <lineage>
        <taxon>Bacteria</taxon>
        <taxon>Pseudomonadati</taxon>
        <taxon>Pseudomonadota</taxon>
        <taxon>Betaproteobacteria</taxon>
        <taxon>Burkholderiales</taxon>
        <taxon>Burkholderiaceae</taxon>
        <taxon>Caballeronia</taxon>
    </lineage>
</organism>
<gene>
    <name evidence="2" type="primary">tuaH</name>
    <name evidence="2" type="ORF">AWB65_05457</name>
</gene>
<protein>
    <submittedName>
        <fullName evidence="2">Teichuronic acid biosynthesis glycosyltransferase TuaH</fullName>
        <ecNumber evidence="2">2.4.-.-</ecNumber>
    </submittedName>
</protein>
<dbReference type="STRING" id="326474.AWB65_05457"/>
<reference evidence="2" key="1">
    <citation type="submission" date="2016-01" db="EMBL/GenBank/DDBJ databases">
        <authorList>
            <person name="Peeters C."/>
        </authorList>
    </citation>
    <scope>NUCLEOTIDE SEQUENCE [LARGE SCALE GENOMIC DNA]</scope>
    <source>
        <strain evidence="2">LMG 22934</strain>
    </source>
</reference>
<dbReference type="EMBL" id="FCNW02000045">
    <property type="protein sequence ID" value="SAL60514.1"/>
    <property type="molecule type" value="Genomic_DNA"/>
</dbReference>
<keyword evidence="3" id="KW-1185">Reference proteome</keyword>
<keyword evidence="2" id="KW-0328">Glycosyltransferase</keyword>
<dbReference type="AlphaFoldDB" id="A0A158IV49"/>
<keyword evidence="2" id="KW-0808">Transferase</keyword>
<name>A0A158IV49_9BURK</name>
<accession>A0A158IV49</accession>
<dbReference type="Proteomes" id="UP000054977">
    <property type="component" value="Unassembled WGS sequence"/>
</dbReference>
<proteinExistence type="predicted"/>
<comment type="caution">
    <text evidence="2">The sequence shown here is derived from an EMBL/GenBank/DDBJ whole genome shotgun (WGS) entry which is preliminary data.</text>
</comment>
<dbReference type="SUPFAM" id="SSF53756">
    <property type="entry name" value="UDP-Glycosyltransferase/glycogen phosphorylase"/>
    <property type="match status" value="1"/>
</dbReference>